<protein>
    <submittedName>
        <fullName evidence="1">Uncharacterized protein</fullName>
    </submittedName>
</protein>
<evidence type="ECO:0000313" key="1">
    <source>
        <dbReference type="EMBL" id="CRY96477.1"/>
    </source>
</evidence>
<organism evidence="1">
    <name type="scientific">uncultured prokaryote</name>
    <dbReference type="NCBI Taxonomy" id="198431"/>
    <lineage>
        <taxon>unclassified sequences</taxon>
        <taxon>environmental samples</taxon>
    </lineage>
</organism>
<reference evidence="1" key="2">
    <citation type="submission" date="2015-07" db="EMBL/GenBank/DDBJ databases">
        <title>Plasmids, circular viruses and viroids from rat gut.</title>
        <authorList>
            <person name="Jorgensen T.J."/>
            <person name="Hansen M.A."/>
            <person name="Xu Z."/>
            <person name="Tabak M.A."/>
            <person name="Sorensen S.J."/>
            <person name="Hansen L.H."/>
        </authorList>
    </citation>
    <scope>NUCLEOTIDE SEQUENCE</scope>
    <source>
        <plasmid evidence="1">pRGFK1105</plasmid>
    </source>
</reference>
<sequence length="305" mass="34079">MRCDAIRATIRGESIFRDGGEQSYFGVSMEDLKCKLGGEWVRTKKGRNGYRLSYQLERENEVICSAFSNGSGDAEGTHQFEAQGHHSVEVKNALDAVFTCTGYATARRDTCFDLLDEPGYPIFHSLADLGRSMAAKKRMTYDQVGQGWICPGETMTVYLGSRNSPVMIRIYLRGLKTIKEGGDDDPLRIRVEVEVKPGKREGKKALSMLSDESLFGCSGWAKDFMEQAGVMGLERHKVGTVWKPSDKQRVVHHLMRQYGGLLRQLLEEKGADGLAALILSSRDEIQEGAKKTAKKIVLEQSVEEW</sequence>
<accession>A0A0H5QL18</accession>
<proteinExistence type="predicted"/>
<dbReference type="EMBL" id="LN853686">
    <property type="protein sequence ID" value="CRY96477.1"/>
    <property type="molecule type" value="Genomic_DNA"/>
</dbReference>
<reference evidence="1" key="1">
    <citation type="submission" date="2015-06" db="EMBL/GenBank/DDBJ databases">
        <authorList>
            <person name="Joergensen T."/>
        </authorList>
    </citation>
    <scope>NUCLEOTIDE SEQUENCE</scope>
    <source>
        <plasmid evidence="1">pRGFK1105</plasmid>
    </source>
</reference>
<keyword evidence="1" id="KW-0614">Plasmid</keyword>
<geneLocation type="plasmid" evidence="1">
    <name>pRGFK1105</name>
</geneLocation>
<name>A0A0H5QL18_9ZZZZ</name>
<dbReference type="AlphaFoldDB" id="A0A0H5QL18"/>